<proteinExistence type="predicted"/>
<organism evidence="1 2">
    <name type="scientific">Helicobacter pylori R038b</name>
    <dbReference type="NCBI Taxonomy" id="1145115"/>
    <lineage>
        <taxon>Bacteria</taxon>
        <taxon>Pseudomonadati</taxon>
        <taxon>Campylobacterota</taxon>
        <taxon>Epsilonproteobacteria</taxon>
        <taxon>Campylobacterales</taxon>
        <taxon>Helicobacteraceae</taxon>
        <taxon>Helicobacter</taxon>
    </lineage>
</organism>
<dbReference type="PATRIC" id="fig|1145115.3.peg.262"/>
<dbReference type="EMBL" id="AMOV01000001">
    <property type="protein sequence ID" value="EKE93047.1"/>
    <property type="molecule type" value="Genomic_DNA"/>
</dbReference>
<protein>
    <submittedName>
        <fullName evidence="1">Uncharacterized protein</fullName>
    </submittedName>
</protein>
<comment type="caution">
    <text evidence="1">The sequence shown here is derived from an EMBL/GenBank/DDBJ whole genome shotgun (WGS) entry which is preliminary data.</text>
</comment>
<dbReference type="AlphaFoldDB" id="K2L2L0"/>
<gene>
    <name evidence="1" type="ORF">OUM_0271</name>
</gene>
<accession>K2L2L0</accession>
<dbReference type="Proteomes" id="UP000006766">
    <property type="component" value="Unassembled WGS sequence"/>
</dbReference>
<name>K2L2L0_HELPX</name>
<evidence type="ECO:0000313" key="1">
    <source>
        <dbReference type="EMBL" id="EKE93047.1"/>
    </source>
</evidence>
<reference evidence="1 2" key="1">
    <citation type="journal article" date="2013" name="Pathog. Dis.">
        <title>Genome sequences of 65 Helicobacter pylori strains isolated from asymptomatic individuals and patients with gastric cancer, peptic ulcer disease, or gastritis.</title>
        <authorList>
            <person name="Blanchard T.G."/>
            <person name="Czinn S.J."/>
            <person name="Correa P."/>
            <person name="Nakazawa T."/>
            <person name="Keelan M."/>
            <person name="Morningstar L."/>
            <person name="Santana-Cruz I."/>
            <person name="Maroo A."/>
            <person name="McCracken C."/>
            <person name="Shefchek K."/>
            <person name="Daugherty S."/>
            <person name="Song Y."/>
            <person name="Fraser C.M."/>
            <person name="Fricke W.F."/>
        </authorList>
    </citation>
    <scope>NUCLEOTIDE SEQUENCE [LARGE SCALE GENOMIC DNA]</scope>
    <source>
        <strain evidence="1 2">R038b</strain>
    </source>
</reference>
<sequence>MIKKICLSSLSVKIIRTDGVSYPIVLELGRSTKNTQEKNKNF</sequence>
<evidence type="ECO:0000313" key="2">
    <source>
        <dbReference type="Proteomes" id="UP000006766"/>
    </source>
</evidence>